<evidence type="ECO:0000313" key="1">
    <source>
        <dbReference type="EMBL" id="GGN99556.1"/>
    </source>
</evidence>
<dbReference type="Proteomes" id="UP000658127">
    <property type="component" value="Unassembled WGS sequence"/>
</dbReference>
<sequence length="76" mass="8253">MPGLTQTIEQLAELVTTAGEDWGAEKSRGPRSHLQIVQCRGEFWIRPCNSLSPTRSCGLTLADEAEQGVAPVPECE</sequence>
<comment type="caution">
    <text evidence="1">The sequence shown here is derived from an EMBL/GenBank/DDBJ whole genome shotgun (WGS) entry which is preliminary data.</text>
</comment>
<reference evidence="2" key="1">
    <citation type="journal article" date="2019" name="Int. J. Syst. Evol. Microbiol.">
        <title>The Global Catalogue of Microorganisms (GCM) 10K type strain sequencing project: providing services to taxonomists for standard genome sequencing and annotation.</title>
        <authorList>
            <consortium name="The Broad Institute Genomics Platform"/>
            <consortium name="The Broad Institute Genome Sequencing Center for Infectious Disease"/>
            <person name="Wu L."/>
            <person name="Ma J."/>
        </authorList>
    </citation>
    <scope>NUCLEOTIDE SEQUENCE [LARGE SCALE GENOMIC DNA]</scope>
    <source>
        <strain evidence="2">CGMCC 4.7329</strain>
    </source>
</reference>
<accession>A0ABQ2L1E8</accession>
<gene>
    <name evidence="1" type="ORF">GCM10011610_67600</name>
</gene>
<protein>
    <submittedName>
        <fullName evidence="1">Uncharacterized protein</fullName>
    </submittedName>
</protein>
<dbReference type="EMBL" id="BMNE01000013">
    <property type="protein sequence ID" value="GGN99556.1"/>
    <property type="molecule type" value="Genomic_DNA"/>
</dbReference>
<keyword evidence="2" id="KW-1185">Reference proteome</keyword>
<name>A0ABQ2L1E8_9NOCA</name>
<organism evidence="1 2">
    <name type="scientific">Nocardia rhizosphaerihabitans</name>
    <dbReference type="NCBI Taxonomy" id="1691570"/>
    <lineage>
        <taxon>Bacteria</taxon>
        <taxon>Bacillati</taxon>
        <taxon>Actinomycetota</taxon>
        <taxon>Actinomycetes</taxon>
        <taxon>Mycobacteriales</taxon>
        <taxon>Nocardiaceae</taxon>
        <taxon>Nocardia</taxon>
    </lineage>
</organism>
<evidence type="ECO:0000313" key="2">
    <source>
        <dbReference type="Proteomes" id="UP000658127"/>
    </source>
</evidence>
<proteinExistence type="predicted"/>